<evidence type="ECO:0000256" key="3">
    <source>
        <dbReference type="ARBA" id="ARBA00012054"/>
    </source>
</evidence>
<evidence type="ECO:0000256" key="5">
    <source>
        <dbReference type="ARBA" id="ARBA00022741"/>
    </source>
</evidence>
<reference evidence="10 11" key="1">
    <citation type="submission" date="2019-03" db="EMBL/GenBank/DDBJ databases">
        <title>Algoriphagus sp. nov, a new strain isolated from root system soil of mangrove plant Kandelia.</title>
        <authorList>
            <person name="Yin Q."/>
            <person name="Wang K."/>
            <person name="Song Z."/>
        </authorList>
    </citation>
    <scope>NUCLEOTIDE SEQUENCE [LARGE SCALE GENOMIC DNA]</scope>
    <source>
        <strain evidence="10 11">XY-J91</strain>
    </source>
</reference>
<evidence type="ECO:0000256" key="6">
    <source>
        <dbReference type="ARBA" id="ARBA00022777"/>
    </source>
</evidence>
<keyword evidence="5 9" id="KW-0547">Nucleotide-binding</keyword>
<keyword evidence="4 9" id="KW-0808">Transferase</keyword>
<keyword evidence="7 9" id="KW-0067">ATP-binding</keyword>
<dbReference type="GO" id="GO:0005524">
    <property type="term" value="F:ATP binding"/>
    <property type="evidence" value="ECO:0007669"/>
    <property type="project" value="UniProtKB-KW"/>
</dbReference>
<dbReference type="Pfam" id="PF01202">
    <property type="entry name" value="SKI"/>
    <property type="match status" value="1"/>
</dbReference>
<dbReference type="SUPFAM" id="SSF52540">
    <property type="entry name" value="P-loop containing nucleoside triphosphate hydrolases"/>
    <property type="match status" value="1"/>
</dbReference>
<proteinExistence type="inferred from homology"/>
<comment type="catalytic activity">
    <reaction evidence="8 9">
        <text>D-gluconate + ATP = 6-phospho-D-gluconate + ADP + H(+)</text>
        <dbReference type="Rhea" id="RHEA:19433"/>
        <dbReference type="ChEBI" id="CHEBI:15378"/>
        <dbReference type="ChEBI" id="CHEBI:18391"/>
        <dbReference type="ChEBI" id="CHEBI:30616"/>
        <dbReference type="ChEBI" id="CHEBI:58759"/>
        <dbReference type="ChEBI" id="CHEBI:456216"/>
        <dbReference type="EC" id="2.7.1.12"/>
    </reaction>
</comment>
<dbReference type="GO" id="GO:0005975">
    <property type="term" value="P:carbohydrate metabolic process"/>
    <property type="evidence" value="ECO:0007669"/>
    <property type="project" value="InterPro"/>
</dbReference>
<sequence>MKKYTLIIVTGVSGTGKTTLGTALSKELGIPFYDADNFHPAENIAKMSSGIPLNDEDRKPWLEALASKLKESKASGGCILACSALKESYRKVLSIDPSIYWIHLKGDRDLIWERMKARKNHYMKAEMLDSQFATWEEPDYGYKLSIAQSPGTMLEETLDFLKK</sequence>
<dbReference type="GO" id="GO:0046316">
    <property type="term" value="F:gluconokinase activity"/>
    <property type="evidence" value="ECO:0007669"/>
    <property type="project" value="UniProtKB-EC"/>
</dbReference>
<organism evidence="10 11">
    <name type="scientific">Algoriphagus kandeliae</name>
    <dbReference type="NCBI Taxonomy" id="2562278"/>
    <lineage>
        <taxon>Bacteria</taxon>
        <taxon>Pseudomonadati</taxon>
        <taxon>Bacteroidota</taxon>
        <taxon>Cytophagia</taxon>
        <taxon>Cytophagales</taxon>
        <taxon>Cyclobacteriaceae</taxon>
        <taxon>Algoriphagus</taxon>
    </lineage>
</organism>
<dbReference type="Proteomes" id="UP000297647">
    <property type="component" value="Unassembled WGS sequence"/>
</dbReference>
<comment type="caution">
    <text evidence="10">The sequence shown here is derived from an EMBL/GenBank/DDBJ whole genome shotgun (WGS) entry which is preliminary data.</text>
</comment>
<dbReference type="AlphaFoldDB" id="A0A4Y9QPW2"/>
<keyword evidence="6 9" id="KW-0418">Kinase</keyword>
<gene>
    <name evidence="10" type="ORF">E4S40_11795</name>
</gene>
<evidence type="ECO:0000256" key="9">
    <source>
        <dbReference type="RuleBase" id="RU363066"/>
    </source>
</evidence>
<keyword evidence="11" id="KW-1185">Reference proteome</keyword>
<dbReference type="NCBIfam" id="TIGR01313">
    <property type="entry name" value="therm_gnt_kin"/>
    <property type="match status" value="1"/>
</dbReference>
<evidence type="ECO:0000313" key="10">
    <source>
        <dbReference type="EMBL" id="TFV94684.1"/>
    </source>
</evidence>
<evidence type="ECO:0000256" key="4">
    <source>
        <dbReference type="ARBA" id="ARBA00022679"/>
    </source>
</evidence>
<evidence type="ECO:0000256" key="2">
    <source>
        <dbReference type="ARBA" id="ARBA00008420"/>
    </source>
</evidence>
<dbReference type="RefSeq" id="WP_135074256.1">
    <property type="nucleotide sequence ID" value="NZ_SPSB01000003.1"/>
</dbReference>
<protein>
    <recommendedName>
        <fullName evidence="3 9">Gluconokinase</fullName>
        <ecNumber evidence="3 9">2.7.1.12</ecNumber>
    </recommendedName>
</protein>
<dbReference type="Gene3D" id="3.40.50.300">
    <property type="entry name" value="P-loop containing nucleotide triphosphate hydrolases"/>
    <property type="match status" value="1"/>
</dbReference>
<dbReference type="EMBL" id="SPSB01000003">
    <property type="protein sequence ID" value="TFV94684.1"/>
    <property type="molecule type" value="Genomic_DNA"/>
</dbReference>
<dbReference type="PANTHER" id="PTHR43442:SF3">
    <property type="entry name" value="GLUCONOKINASE-RELATED"/>
    <property type="match status" value="1"/>
</dbReference>
<evidence type="ECO:0000313" key="11">
    <source>
        <dbReference type="Proteomes" id="UP000297647"/>
    </source>
</evidence>
<dbReference type="CDD" id="cd02021">
    <property type="entry name" value="GntK"/>
    <property type="match status" value="1"/>
</dbReference>
<comment type="similarity">
    <text evidence="2 9">Belongs to the gluconokinase GntK/GntV family.</text>
</comment>
<name>A0A4Y9QPW2_9BACT</name>
<dbReference type="OrthoDB" id="9813917at2"/>
<dbReference type="InterPro" id="IPR027417">
    <property type="entry name" value="P-loop_NTPase"/>
</dbReference>
<dbReference type="EC" id="2.7.1.12" evidence="3 9"/>
<evidence type="ECO:0000256" key="1">
    <source>
        <dbReference type="ARBA" id="ARBA00004761"/>
    </source>
</evidence>
<accession>A0A4Y9QPW2</accession>
<comment type="pathway">
    <text evidence="1">Carbohydrate acid metabolism.</text>
</comment>
<dbReference type="PANTHER" id="PTHR43442">
    <property type="entry name" value="GLUCONOKINASE-RELATED"/>
    <property type="match status" value="1"/>
</dbReference>
<evidence type="ECO:0000256" key="7">
    <source>
        <dbReference type="ARBA" id="ARBA00022840"/>
    </source>
</evidence>
<evidence type="ECO:0000256" key="8">
    <source>
        <dbReference type="ARBA" id="ARBA00048090"/>
    </source>
</evidence>
<dbReference type="GO" id="GO:0005737">
    <property type="term" value="C:cytoplasm"/>
    <property type="evidence" value="ECO:0007669"/>
    <property type="project" value="TreeGrafter"/>
</dbReference>
<dbReference type="InterPro" id="IPR006001">
    <property type="entry name" value="Therm_gnt_kin"/>
</dbReference>
<dbReference type="InterPro" id="IPR031322">
    <property type="entry name" value="Shikimate/glucono_kinase"/>
</dbReference>